<organism evidence="17 18">
    <name type="scientific">Lautropia mirabilis ATCC 51599</name>
    <dbReference type="NCBI Taxonomy" id="887898"/>
    <lineage>
        <taxon>Bacteria</taxon>
        <taxon>Pseudomonadati</taxon>
        <taxon>Pseudomonadota</taxon>
        <taxon>Betaproteobacteria</taxon>
        <taxon>Burkholderiales</taxon>
        <taxon>Burkholderiaceae</taxon>
        <taxon>Lautropia</taxon>
    </lineage>
</organism>
<dbReference type="PROSITE" id="PS52016">
    <property type="entry name" value="TONB_DEPENDENT_REC_3"/>
    <property type="match status" value="1"/>
</dbReference>
<keyword evidence="18" id="KW-1185">Reference proteome</keyword>
<gene>
    <name evidence="17" type="ORF">HMPREF0551_1769</name>
</gene>
<keyword evidence="5 12" id="KW-0812">Transmembrane</keyword>
<evidence type="ECO:0000259" key="16">
    <source>
        <dbReference type="Pfam" id="PF07715"/>
    </source>
</evidence>
<dbReference type="RefSeq" id="WP_005674103.1">
    <property type="nucleotide sequence ID" value="NZ_CP146288.1"/>
</dbReference>
<dbReference type="GO" id="GO:0006811">
    <property type="term" value="P:monoatomic ion transport"/>
    <property type="evidence" value="ECO:0007669"/>
    <property type="project" value="UniProtKB-KW"/>
</dbReference>
<comment type="caution">
    <text evidence="17">The sequence shown here is derived from an EMBL/GenBank/DDBJ whole genome shotgun (WGS) entry which is preliminary data.</text>
</comment>
<feature type="domain" description="TonB-dependent receptor-like beta-barrel" evidence="15">
    <location>
        <begin position="252"/>
        <end position="611"/>
    </location>
</feature>
<dbReference type="STRING" id="887898.HMPREF0551_1769"/>
<keyword evidence="11 12" id="KW-0998">Cell outer membrane</keyword>
<feature type="chain" id="PRO_5003224371" evidence="14">
    <location>
        <begin position="27"/>
        <end position="640"/>
    </location>
</feature>
<dbReference type="InterPro" id="IPR039426">
    <property type="entry name" value="TonB-dep_rcpt-like"/>
</dbReference>
<dbReference type="PANTHER" id="PTHR30069:SF53">
    <property type="entry name" value="COLICIN I RECEPTOR-RELATED"/>
    <property type="match status" value="1"/>
</dbReference>
<comment type="subcellular location">
    <subcellularLocation>
        <location evidence="1 12">Cell outer membrane</location>
        <topology evidence="1 12">Multi-pass membrane protein</topology>
    </subcellularLocation>
</comment>
<reference evidence="17 18" key="1">
    <citation type="submission" date="2010-12" db="EMBL/GenBank/DDBJ databases">
        <authorList>
            <person name="Muzny D."/>
            <person name="Qin X."/>
            <person name="Deng J."/>
            <person name="Jiang H."/>
            <person name="Liu Y."/>
            <person name="Qu J."/>
            <person name="Song X.-Z."/>
            <person name="Zhang L."/>
            <person name="Thornton R."/>
            <person name="Coyle M."/>
            <person name="Francisco L."/>
            <person name="Jackson L."/>
            <person name="Javaid M."/>
            <person name="Korchina V."/>
            <person name="Kovar C."/>
            <person name="Mata R."/>
            <person name="Mathew T."/>
            <person name="Ngo R."/>
            <person name="Nguyen L."/>
            <person name="Nguyen N."/>
            <person name="Okwuonu G."/>
            <person name="Ongeri F."/>
            <person name="Pham C."/>
            <person name="Simmons D."/>
            <person name="Wilczek-Boney K."/>
            <person name="Hale W."/>
            <person name="Jakkamsetti A."/>
            <person name="Pham P."/>
            <person name="Ruth R."/>
            <person name="San Lucas F."/>
            <person name="Warren J."/>
            <person name="Zhang J."/>
            <person name="Zhao Z."/>
            <person name="Zhou C."/>
            <person name="Zhu D."/>
            <person name="Lee S."/>
            <person name="Bess C."/>
            <person name="Blankenburg K."/>
            <person name="Forbes L."/>
            <person name="Fu Q."/>
            <person name="Gubbala S."/>
            <person name="Hirani K."/>
            <person name="Jayaseelan J.C."/>
            <person name="Lara F."/>
            <person name="Munidasa M."/>
            <person name="Palculict T."/>
            <person name="Patil S."/>
            <person name="Pu L.-L."/>
            <person name="Saada N."/>
            <person name="Tang L."/>
            <person name="Weissenberger G."/>
            <person name="Zhu Y."/>
            <person name="Hemphill L."/>
            <person name="Shang Y."/>
            <person name="Youmans B."/>
            <person name="Ayvaz T."/>
            <person name="Ross M."/>
            <person name="Santibanez J."/>
            <person name="Aqrawi P."/>
            <person name="Gross S."/>
            <person name="Joshi V."/>
            <person name="Fowler G."/>
            <person name="Nazareth L."/>
            <person name="Reid J."/>
            <person name="Worley K."/>
            <person name="Petrosino J."/>
            <person name="Highlander S."/>
            <person name="Gibbs R."/>
        </authorList>
    </citation>
    <scope>NUCLEOTIDE SEQUENCE [LARGE SCALE GENOMIC DNA]</scope>
    <source>
        <strain evidence="17 18">ATCC 51599</strain>
    </source>
</reference>
<comment type="similarity">
    <text evidence="2 12 13">Belongs to the TonB-dependent receptor family.</text>
</comment>
<sequence>MFRFHGAAAAVALVMSSGAALSTALAAEPTALAAEPTALAPLVVTATREAQPITDSVADVVLVSRQMLEDSGLSSVDDALRRFAGLQLARNGGPGQSGGYFLRGVAAGGVVVLLDGVRIGSASLGQTDFGSMNLAQIDHIEVVRGPVSGLYGADAVGGVVNLVTRRGKGAPRLQAHAALGGYRGREAGIGLTGASGVIDYAASVGHEQNRGESAIRPGDRYGYYNPDRDGFKRTMGTVNVGVSPAAGHRIGLTATEARLNAQYDSGRFDAATGLSDASPDFRRRAKTTSTALDYRGELSSRWITSAQLAHGVDDDRSGAVQPDHYRTTRNQATWQNTLRLQPGQQVVLGWEYLHEKVGSNSYATSGVAGASEQRTRHNQALLAGYTGQFGPLDVQASLRHDHNSAYGGQTTGSLGASQALTDRLKVRALVGTSFRAPTFNDLYYPNYGVSTLQPEKGRNAELGLVWQSSNTRAGITIYRNRIRDLIGYDPDSTGTTCPAGYFGCAANTARATLKGATLQTAHDWGFMRLTAVFDFLDARDDSTGQRLNRRATHQASIGADYLADRWSTGATFTRVGSRPDGNVRLGSYAVLDLRADWKLDTRWKLEAKLLNALDRDIEPVRDYQGLGRQFWLGVRVDTSI</sequence>
<dbReference type="Proteomes" id="UP000011021">
    <property type="component" value="Unassembled WGS sequence"/>
</dbReference>
<dbReference type="InterPro" id="IPR037066">
    <property type="entry name" value="Plug_dom_sf"/>
</dbReference>
<evidence type="ECO:0000259" key="15">
    <source>
        <dbReference type="Pfam" id="PF00593"/>
    </source>
</evidence>
<dbReference type="Pfam" id="PF07715">
    <property type="entry name" value="Plug"/>
    <property type="match status" value="1"/>
</dbReference>
<dbReference type="PANTHER" id="PTHR30069">
    <property type="entry name" value="TONB-DEPENDENT OUTER MEMBRANE RECEPTOR"/>
    <property type="match status" value="1"/>
</dbReference>
<keyword evidence="3 12" id="KW-0813">Transport</keyword>
<evidence type="ECO:0000313" key="18">
    <source>
        <dbReference type="Proteomes" id="UP000011021"/>
    </source>
</evidence>
<evidence type="ECO:0000256" key="12">
    <source>
        <dbReference type="PROSITE-ProRule" id="PRU01360"/>
    </source>
</evidence>
<proteinExistence type="inferred from homology"/>
<keyword evidence="10 17" id="KW-0675">Receptor</keyword>
<dbReference type="InterPro" id="IPR012910">
    <property type="entry name" value="Plug_dom"/>
</dbReference>
<evidence type="ECO:0000256" key="10">
    <source>
        <dbReference type="ARBA" id="ARBA00023170"/>
    </source>
</evidence>
<evidence type="ECO:0000256" key="11">
    <source>
        <dbReference type="ARBA" id="ARBA00023237"/>
    </source>
</evidence>
<dbReference type="Pfam" id="PF00593">
    <property type="entry name" value="TonB_dep_Rec_b-barrel"/>
    <property type="match status" value="1"/>
</dbReference>
<dbReference type="EMBL" id="AEQP01000017">
    <property type="protein sequence ID" value="EFV94513.1"/>
    <property type="molecule type" value="Genomic_DNA"/>
</dbReference>
<feature type="signal peptide" evidence="14">
    <location>
        <begin position="1"/>
        <end position="26"/>
    </location>
</feature>
<keyword evidence="6 14" id="KW-0732">Signal</keyword>
<keyword evidence="9 12" id="KW-0472">Membrane</keyword>
<evidence type="ECO:0000256" key="13">
    <source>
        <dbReference type="RuleBase" id="RU003357"/>
    </source>
</evidence>
<evidence type="ECO:0000256" key="6">
    <source>
        <dbReference type="ARBA" id="ARBA00022729"/>
    </source>
</evidence>
<evidence type="ECO:0000256" key="5">
    <source>
        <dbReference type="ARBA" id="ARBA00022692"/>
    </source>
</evidence>
<dbReference type="CDD" id="cd01347">
    <property type="entry name" value="ligand_gated_channel"/>
    <property type="match status" value="1"/>
</dbReference>
<keyword evidence="4 12" id="KW-1134">Transmembrane beta strand</keyword>
<feature type="domain" description="TonB-dependent receptor plug" evidence="16">
    <location>
        <begin position="55"/>
        <end position="159"/>
    </location>
</feature>
<evidence type="ECO:0000256" key="3">
    <source>
        <dbReference type="ARBA" id="ARBA00022448"/>
    </source>
</evidence>
<name>E7RYK5_9BURK</name>
<evidence type="ECO:0000256" key="2">
    <source>
        <dbReference type="ARBA" id="ARBA00009810"/>
    </source>
</evidence>
<dbReference type="InterPro" id="IPR036942">
    <property type="entry name" value="Beta-barrel_TonB_sf"/>
</dbReference>
<dbReference type="HOGENOM" id="CLU_008287_18_5_4"/>
<evidence type="ECO:0000256" key="8">
    <source>
        <dbReference type="ARBA" id="ARBA00023077"/>
    </source>
</evidence>
<evidence type="ECO:0000256" key="1">
    <source>
        <dbReference type="ARBA" id="ARBA00004571"/>
    </source>
</evidence>
<evidence type="ECO:0000256" key="4">
    <source>
        <dbReference type="ARBA" id="ARBA00022452"/>
    </source>
</evidence>
<dbReference type="GO" id="GO:0009279">
    <property type="term" value="C:cell outer membrane"/>
    <property type="evidence" value="ECO:0007669"/>
    <property type="project" value="UniProtKB-SubCell"/>
</dbReference>
<keyword evidence="7" id="KW-0406">Ion transport</keyword>
<evidence type="ECO:0000256" key="14">
    <source>
        <dbReference type="SAM" id="SignalP"/>
    </source>
</evidence>
<evidence type="ECO:0000256" key="9">
    <source>
        <dbReference type="ARBA" id="ARBA00023136"/>
    </source>
</evidence>
<dbReference type="AlphaFoldDB" id="E7RYK5"/>
<evidence type="ECO:0000256" key="7">
    <source>
        <dbReference type="ARBA" id="ARBA00023065"/>
    </source>
</evidence>
<accession>E7RYK5</accession>
<evidence type="ECO:0000313" key="17">
    <source>
        <dbReference type="EMBL" id="EFV94513.1"/>
    </source>
</evidence>
<protein>
    <submittedName>
        <fullName evidence="17">Putative TonB-dependent vitamin B12 receptor</fullName>
    </submittedName>
</protein>
<dbReference type="GO" id="GO:0015889">
    <property type="term" value="P:cobalamin transport"/>
    <property type="evidence" value="ECO:0007669"/>
    <property type="project" value="TreeGrafter"/>
</dbReference>
<dbReference type="eggNOG" id="COG4206">
    <property type="taxonomic scope" value="Bacteria"/>
</dbReference>
<dbReference type="Gene3D" id="2.170.130.10">
    <property type="entry name" value="TonB-dependent receptor, plug domain"/>
    <property type="match status" value="1"/>
</dbReference>
<keyword evidence="8 13" id="KW-0798">TonB box</keyword>
<dbReference type="Gene3D" id="2.40.170.20">
    <property type="entry name" value="TonB-dependent receptor, beta-barrel domain"/>
    <property type="match status" value="1"/>
</dbReference>
<dbReference type="InterPro" id="IPR000531">
    <property type="entry name" value="Beta-barrel_TonB"/>
</dbReference>
<dbReference type="SUPFAM" id="SSF56935">
    <property type="entry name" value="Porins"/>
    <property type="match status" value="1"/>
</dbReference>